<protein>
    <submittedName>
        <fullName evidence="1">Uncharacterized protein</fullName>
    </submittedName>
</protein>
<dbReference type="RefSeq" id="WP_197964816.1">
    <property type="nucleotide sequence ID" value="NZ_JACEGD010000002.1"/>
</dbReference>
<accession>A0ABS0NVM6</accession>
<sequence>MLNRLEDKRVEQALPAEMELGLLWAIGQIGELEIEPEWWGGGNRPDAYTEQLVPGKPCAIEIAATSDNAISGEEAMDNVAIAIGQFADRFCKGISTFLYYRFREEHGYENGRYFRRRLAPLDYELSENAAKLIEDWILSGAASGTKLHIVEPGLAVEIERSAHKQIRYHNVWSSMPPETHSIDDNPLYKLLKRKAAQLKGGHRDTLRFIFLTDVGSALLNRLGRFGEIDHTRRRVSGSEILSQFMQAHKDRVDAIVVFAPQRPQQSWTLNREIKWSATFFGRAGFDSPPEGLDRIVGALPRPRFEGYQARSLFRQGAFSPKRSGWYLGMSIEGTMKDFEAKVPARAFLDFLAGRISVDQFRHFMGQRKGDPNLFENWLNQGFTLSRIEMAPRNVDEDDDHLVLHFSDDPAARALKLNPPVVDG</sequence>
<evidence type="ECO:0000313" key="2">
    <source>
        <dbReference type="Proteomes" id="UP001194539"/>
    </source>
</evidence>
<keyword evidence="2" id="KW-1185">Reference proteome</keyword>
<dbReference type="EMBL" id="JACEGD010000002">
    <property type="protein sequence ID" value="MBH5385053.1"/>
    <property type="molecule type" value="Genomic_DNA"/>
</dbReference>
<organism evidence="1 2">
    <name type="scientific">Bradyrhizobium diversitatis</name>
    <dbReference type="NCBI Taxonomy" id="2755406"/>
    <lineage>
        <taxon>Bacteria</taxon>
        <taxon>Pseudomonadati</taxon>
        <taxon>Pseudomonadota</taxon>
        <taxon>Alphaproteobacteria</taxon>
        <taxon>Hyphomicrobiales</taxon>
        <taxon>Nitrobacteraceae</taxon>
        <taxon>Bradyrhizobium</taxon>
    </lineage>
</organism>
<reference evidence="1 2" key="1">
    <citation type="submission" date="2020-07" db="EMBL/GenBank/DDBJ databases">
        <title>Bradyrhizobium diversity isolated from nodules of indigenous legumes of Western Australia.</title>
        <authorList>
            <person name="Klepa M.S."/>
        </authorList>
    </citation>
    <scope>NUCLEOTIDE SEQUENCE [LARGE SCALE GENOMIC DNA]</scope>
    <source>
        <strain evidence="1 2">CNPSo 4019</strain>
    </source>
</reference>
<evidence type="ECO:0000313" key="1">
    <source>
        <dbReference type="EMBL" id="MBH5385053.1"/>
    </source>
</evidence>
<name>A0ABS0NVM6_9BRAD</name>
<gene>
    <name evidence="1" type="ORF">H1B27_02015</name>
</gene>
<comment type="caution">
    <text evidence="1">The sequence shown here is derived from an EMBL/GenBank/DDBJ whole genome shotgun (WGS) entry which is preliminary data.</text>
</comment>
<dbReference type="Proteomes" id="UP001194539">
    <property type="component" value="Unassembled WGS sequence"/>
</dbReference>
<proteinExistence type="predicted"/>